<dbReference type="PROSITE" id="PS51257">
    <property type="entry name" value="PROKAR_LIPOPROTEIN"/>
    <property type="match status" value="1"/>
</dbReference>
<dbReference type="GO" id="GO:0016787">
    <property type="term" value="F:hydrolase activity"/>
    <property type="evidence" value="ECO:0007669"/>
    <property type="project" value="UniProtKB-KW"/>
</dbReference>
<dbReference type="PANTHER" id="PTHR48081">
    <property type="entry name" value="AB HYDROLASE SUPERFAMILY PROTEIN C4A8.06C"/>
    <property type="match status" value="1"/>
</dbReference>
<dbReference type="InterPro" id="IPR029058">
    <property type="entry name" value="AB_hydrolase_fold"/>
</dbReference>
<dbReference type="RefSeq" id="WP_026299852.1">
    <property type="nucleotide sequence ID" value="NZ_JRLX01000001.1"/>
</dbReference>
<evidence type="ECO:0000256" key="1">
    <source>
        <dbReference type="ARBA" id="ARBA00022801"/>
    </source>
</evidence>
<dbReference type="PANTHER" id="PTHR48081:SF33">
    <property type="entry name" value="KYNURENINE FORMAMIDASE"/>
    <property type="match status" value="1"/>
</dbReference>
<evidence type="ECO:0000259" key="2">
    <source>
        <dbReference type="Pfam" id="PF20434"/>
    </source>
</evidence>
<keyword evidence="4" id="KW-1185">Reference proteome</keyword>
<dbReference type="eggNOG" id="COG0657">
    <property type="taxonomic scope" value="Bacteria"/>
</dbReference>
<proteinExistence type="predicted"/>
<organism evidence="3 4">
    <name type="scientific">Flavobacterium rivuli WB 3.3-2 = DSM 21788</name>
    <dbReference type="NCBI Taxonomy" id="1121895"/>
    <lineage>
        <taxon>Bacteria</taxon>
        <taxon>Pseudomonadati</taxon>
        <taxon>Bacteroidota</taxon>
        <taxon>Flavobacteriia</taxon>
        <taxon>Flavobacteriales</taxon>
        <taxon>Flavobacteriaceae</taxon>
        <taxon>Flavobacterium</taxon>
    </lineage>
</organism>
<feature type="domain" description="BD-FAE-like" evidence="2">
    <location>
        <begin position="44"/>
        <end position="214"/>
    </location>
</feature>
<reference evidence="3 4" key="1">
    <citation type="submission" date="2013-09" db="EMBL/GenBank/DDBJ databases">
        <authorList>
            <person name="Zeng Z."/>
            <person name="Chen C."/>
        </authorList>
    </citation>
    <scope>NUCLEOTIDE SEQUENCE [LARGE SCALE GENOMIC DNA]</scope>
    <source>
        <strain evidence="3 4">WB 3.3-2</strain>
    </source>
</reference>
<evidence type="ECO:0000313" key="4">
    <source>
        <dbReference type="Proteomes" id="UP000030152"/>
    </source>
</evidence>
<evidence type="ECO:0000313" key="3">
    <source>
        <dbReference type="EMBL" id="KGO88708.1"/>
    </source>
</evidence>
<accession>A0A0A2MBB8</accession>
<dbReference type="AlphaFoldDB" id="A0A0A2MBB8"/>
<protein>
    <submittedName>
        <fullName evidence="3">Esterase</fullName>
    </submittedName>
</protein>
<dbReference type="STRING" id="1121895.GCA_000378485_00619"/>
<dbReference type="OrthoDB" id="9777975at2"/>
<dbReference type="SUPFAM" id="SSF53474">
    <property type="entry name" value="alpha/beta-Hydrolases"/>
    <property type="match status" value="1"/>
</dbReference>
<dbReference type="Proteomes" id="UP000030152">
    <property type="component" value="Unassembled WGS sequence"/>
</dbReference>
<dbReference type="Gene3D" id="3.40.50.1820">
    <property type="entry name" value="alpha/beta hydrolase"/>
    <property type="match status" value="1"/>
</dbReference>
<dbReference type="InterPro" id="IPR049492">
    <property type="entry name" value="BD-FAE-like_dom"/>
</dbReference>
<comment type="caution">
    <text evidence="3">The sequence shown here is derived from an EMBL/GenBank/DDBJ whole genome shotgun (WGS) entry which is preliminary data.</text>
</comment>
<name>A0A0A2MBB8_9FLAO</name>
<gene>
    <name evidence="3" type="ORF">Q765_02075</name>
</gene>
<dbReference type="EMBL" id="JRLX01000001">
    <property type="protein sequence ID" value="KGO88708.1"/>
    <property type="molecule type" value="Genomic_DNA"/>
</dbReference>
<dbReference type="Pfam" id="PF20434">
    <property type="entry name" value="BD-FAE"/>
    <property type="match status" value="1"/>
</dbReference>
<keyword evidence="1" id="KW-0378">Hydrolase</keyword>
<sequence length="273" mass="30767">MRVLLSIFIVLLCFGIISCSVTKKKDVAYLKTNETAPKLNVFSSKKGKKMPVLIFVHGGNWNTGSKDQYGFFGRNFAHKGVVTLIPDYTLSPSADYNTMTEQIAAVIQWTKQNIAQYNGDPNQVFITGHSAGGHLGALAVMNPKYGINPTDIKGIILNDAAGLDMKHYLEQYPPTTENDYTATWSSSPKVWQEASPIYFLNAKTPPFLIYTGNKTYESIKEANQRFLTALHTFQPDVTPIRINKKHVPMIVQYVWPWSNRYGEVINFIARHKK</sequence>
<dbReference type="InterPro" id="IPR050300">
    <property type="entry name" value="GDXG_lipolytic_enzyme"/>
</dbReference>